<evidence type="ECO:0000256" key="4">
    <source>
        <dbReference type="ARBA" id="ARBA00022519"/>
    </source>
</evidence>
<evidence type="ECO:0000256" key="3">
    <source>
        <dbReference type="ARBA" id="ARBA00022475"/>
    </source>
</evidence>
<evidence type="ECO:0000256" key="12">
    <source>
        <dbReference type="ARBA" id="ARBA00023136"/>
    </source>
</evidence>
<dbReference type="HOGENOM" id="CLU_009289_1_2_10"/>
<feature type="domain" description="Penicillin-binding protein transpeptidase" evidence="15">
    <location>
        <begin position="247"/>
        <end position="578"/>
    </location>
</feature>
<evidence type="ECO:0000256" key="10">
    <source>
        <dbReference type="ARBA" id="ARBA00022984"/>
    </source>
</evidence>
<dbReference type="SUPFAM" id="SSF56519">
    <property type="entry name" value="Penicillin binding protein dimerisation domain"/>
    <property type="match status" value="1"/>
</dbReference>
<dbReference type="InterPro" id="IPR012338">
    <property type="entry name" value="Beta-lactam/transpept-like"/>
</dbReference>
<dbReference type="Gene3D" id="3.40.710.10">
    <property type="entry name" value="DD-peptidase/beta-lactamase superfamily"/>
    <property type="match status" value="1"/>
</dbReference>
<keyword evidence="9" id="KW-0133">Cell shape</keyword>
<keyword evidence="5" id="KW-0121">Carboxypeptidase</keyword>
<dbReference type="InterPro" id="IPR005311">
    <property type="entry name" value="PBP_dimer"/>
</dbReference>
<dbReference type="InterPro" id="IPR036138">
    <property type="entry name" value="PBP_dimer_sf"/>
</dbReference>
<evidence type="ECO:0000256" key="14">
    <source>
        <dbReference type="SAM" id="MobiDB-lite"/>
    </source>
</evidence>
<dbReference type="PANTHER" id="PTHR30627">
    <property type="entry name" value="PEPTIDOGLYCAN D,D-TRANSPEPTIDASE"/>
    <property type="match status" value="1"/>
</dbReference>
<dbReference type="InterPro" id="IPR050515">
    <property type="entry name" value="Beta-lactam/transpept"/>
</dbReference>
<protein>
    <submittedName>
        <fullName evidence="17">Penicillin-binding protein 2</fullName>
    </submittedName>
</protein>
<dbReference type="GO" id="GO:0008360">
    <property type="term" value="P:regulation of cell shape"/>
    <property type="evidence" value="ECO:0007669"/>
    <property type="project" value="UniProtKB-KW"/>
</dbReference>
<evidence type="ECO:0000256" key="5">
    <source>
        <dbReference type="ARBA" id="ARBA00022645"/>
    </source>
</evidence>
<feature type="region of interest" description="Disordered" evidence="14">
    <location>
        <begin position="619"/>
        <end position="641"/>
    </location>
</feature>
<keyword evidence="12" id="KW-0472">Membrane</keyword>
<dbReference type="AlphaFoldDB" id="W8VR39"/>
<dbReference type="GO" id="GO:0005886">
    <property type="term" value="C:plasma membrane"/>
    <property type="evidence" value="ECO:0007669"/>
    <property type="project" value="UniProtKB-SubCell"/>
</dbReference>
<keyword evidence="18" id="KW-1185">Reference proteome</keyword>
<evidence type="ECO:0000256" key="6">
    <source>
        <dbReference type="ARBA" id="ARBA00022670"/>
    </source>
</evidence>
<keyword evidence="13" id="KW-0961">Cell wall biogenesis/degradation</keyword>
<evidence type="ECO:0000259" key="16">
    <source>
        <dbReference type="Pfam" id="PF03717"/>
    </source>
</evidence>
<keyword evidence="3" id="KW-1003">Cell membrane</keyword>
<evidence type="ECO:0000259" key="15">
    <source>
        <dbReference type="Pfam" id="PF00905"/>
    </source>
</evidence>
<keyword evidence="8" id="KW-0378">Hydrolase</keyword>
<dbReference type="GO" id="GO:0071555">
    <property type="term" value="P:cell wall organization"/>
    <property type="evidence" value="ECO:0007669"/>
    <property type="project" value="UniProtKB-KW"/>
</dbReference>
<keyword evidence="4" id="KW-0997">Cell inner membrane</keyword>
<keyword evidence="6" id="KW-0645">Protease</keyword>
<dbReference type="Gene3D" id="3.30.1390.30">
    <property type="entry name" value="Penicillin-binding protein 2a, domain 3"/>
    <property type="match status" value="1"/>
</dbReference>
<reference evidence="17 18" key="1">
    <citation type="journal article" date="2014" name="Proc. Natl. Acad. Sci. U.S.A.">
        <title>Functional characterization of flavobacteria rhodopsins reveals a unique class of light-driven chloride pump in bacteria.</title>
        <authorList>
            <person name="Yoshizawa S."/>
            <person name="Kumagai Y."/>
            <person name="Kim H."/>
            <person name="Ogura Y."/>
            <person name="Hayashi T."/>
            <person name="Iwasaki W."/>
            <person name="DeLong E.F."/>
            <person name="Kogure K."/>
        </authorList>
    </citation>
    <scope>NUCLEOTIDE SEQUENCE [LARGE SCALE GENOMIC DNA]</scope>
    <source>
        <strain evidence="17 18">S1-08</strain>
    </source>
</reference>
<evidence type="ECO:0000256" key="2">
    <source>
        <dbReference type="ARBA" id="ARBA00004236"/>
    </source>
</evidence>
<dbReference type="SUPFAM" id="SSF56601">
    <property type="entry name" value="beta-lactamase/transpeptidase-like"/>
    <property type="match status" value="1"/>
</dbReference>
<dbReference type="GO" id="GO:0006508">
    <property type="term" value="P:proteolysis"/>
    <property type="evidence" value="ECO:0007669"/>
    <property type="project" value="UniProtKB-KW"/>
</dbReference>
<proteinExistence type="predicted"/>
<comment type="subcellular location">
    <subcellularLocation>
        <location evidence="2">Cell membrane</location>
    </subcellularLocation>
    <subcellularLocation>
        <location evidence="1">Membrane</location>
        <topology evidence="1">Single-pass membrane protein</topology>
    </subcellularLocation>
</comment>
<evidence type="ECO:0000256" key="13">
    <source>
        <dbReference type="ARBA" id="ARBA00023316"/>
    </source>
</evidence>
<evidence type="ECO:0000313" key="17">
    <source>
        <dbReference type="EMBL" id="BAO55430.1"/>
    </source>
</evidence>
<dbReference type="KEGG" id="nmf:NMS_1421"/>
<organism evidence="17 18">
    <name type="scientific">Nonlabens marinus S1-08</name>
    <dbReference type="NCBI Taxonomy" id="1454201"/>
    <lineage>
        <taxon>Bacteria</taxon>
        <taxon>Pseudomonadati</taxon>
        <taxon>Bacteroidota</taxon>
        <taxon>Flavobacteriia</taxon>
        <taxon>Flavobacteriales</taxon>
        <taxon>Flavobacteriaceae</taxon>
        <taxon>Nonlabens</taxon>
    </lineage>
</organism>
<dbReference type="NCBIfam" id="TIGR03423">
    <property type="entry name" value="pbp2_mrdA"/>
    <property type="match status" value="1"/>
</dbReference>
<dbReference type="Pfam" id="PF03717">
    <property type="entry name" value="PBP_dimer"/>
    <property type="match status" value="1"/>
</dbReference>
<name>W8VR39_9FLAO</name>
<dbReference type="RefSeq" id="WP_052476805.1">
    <property type="nucleotide sequence ID" value="NZ_AP014548.1"/>
</dbReference>
<feature type="domain" description="Penicillin-binding protein dimerisation" evidence="16">
    <location>
        <begin position="46"/>
        <end position="210"/>
    </location>
</feature>
<dbReference type="Pfam" id="PF00905">
    <property type="entry name" value="Transpeptidase"/>
    <property type="match status" value="1"/>
</dbReference>
<dbReference type="GO" id="GO:0009002">
    <property type="term" value="F:serine-type D-Ala-D-Ala carboxypeptidase activity"/>
    <property type="evidence" value="ECO:0007669"/>
    <property type="project" value="InterPro"/>
</dbReference>
<dbReference type="OrthoDB" id="9766847at2"/>
<dbReference type="InterPro" id="IPR001460">
    <property type="entry name" value="PCN-bd_Tpept"/>
</dbReference>
<dbReference type="Gene3D" id="3.90.1310.10">
    <property type="entry name" value="Penicillin-binding protein 2a (Domain 2)"/>
    <property type="match status" value="1"/>
</dbReference>
<dbReference type="GO" id="GO:0071972">
    <property type="term" value="F:peptidoglycan L,D-transpeptidase activity"/>
    <property type="evidence" value="ECO:0007669"/>
    <property type="project" value="TreeGrafter"/>
</dbReference>
<accession>W8VR39</accession>
<keyword evidence="11" id="KW-1133">Transmembrane helix</keyword>
<dbReference type="Proteomes" id="UP000031760">
    <property type="component" value="Chromosome"/>
</dbReference>
<keyword evidence="7" id="KW-0812">Transmembrane</keyword>
<dbReference type="GO" id="GO:0009252">
    <property type="term" value="P:peptidoglycan biosynthetic process"/>
    <property type="evidence" value="ECO:0007669"/>
    <property type="project" value="UniProtKB-KW"/>
</dbReference>
<dbReference type="GO" id="GO:0008658">
    <property type="term" value="F:penicillin binding"/>
    <property type="evidence" value="ECO:0007669"/>
    <property type="project" value="InterPro"/>
</dbReference>
<keyword evidence="10" id="KW-0573">Peptidoglycan synthesis</keyword>
<dbReference type="STRING" id="1454201.NMS_1421"/>
<dbReference type="InterPro" id="IPR017790">
    <property type="entry name" value="Penicillin-binding_protein_2"/>
</dbReference>
<dbReference type="FunFam" id="3.40.710.10:FF:000024">
    <property type="entry name" value="Penicillin-binding protein 2"/>
    <property type="match status" value="1"/>
</dbReference>
<dbReference type="PANTHER" id="PTHR30627:SF2">
    <property type="entry name" value="PEPTIDOGLYCAN D,D-TRANSPEPTIDASE MRDA"/>
    <property type="match status" value="1"/>
</dbReference>
<evidence type="ECO:0000256" key="11">
    <source>
        <dbReference type="ARBA" id="ARBA00022989"/>
    </source>
</evidence>
<evidence type="ECO:0000256" key="9">
    <source>
        <dbReference type="ARBA" id="ARBA00022960"/>
    </source>
</evidence>
<evidence type="ECO:0000256" key="7">
    <source>
        <dbReference type="ARBA" id="ARBA00022692"/>
    </source>
</evidence>
<gene>
    <name evidence="17" type="ORF">NMS_1421</name>
</gene>
<sequence>MKKLLLLFFVSITGLIFLGRLVYLQIFNDELKLKSELNAVKTVFDYPERGFIYDRNGQLMVANQTAYDVMVVPREVKAFDTLELCGLLQMDKADLIKQIEKAKNWSWRKPSVVMPQLTQMEYAPLQEKLRKFPGFYTQRRSLRKYLVDHSANVLGYIREVNQAVIDVDESYEMGDLIGKSGIESQYEKELRGKKGVKRFLRDNFGRPIASYENGRFDTIPKAGANLTVTLDSKLQEYGQQLMENKRGGIVAIEPKTGEILSLISAPFYDPSVTMGRERSKNINALIRDTIQMPTYNRALQAEYAPGSPFKVLGALIGLQENAITVNDRFYCNHGYNYGGRKKLGCHSHSSPLSMERGIAESCNAYFAQVYRKIIEGQKNSHVGMDVWNKHVTSFGLGNFLGYDLPVGRKGRVPDSDYYDKVYPSGNWYATTTISNSIGQGEVVATPIQLANMTAAIANRGYFYTPHILKEKDGVPIQEDKYTTKRFTTIDAKHFEPVIEGMNQVYKTGTASSVQIPGIEICGKTGTAENFAKINGVTTQLTDHSVFIAFAPKDDPKIAIAVFIENGYWGSRYAAKIASLMIEKHLKGEITRTDLEDWVLNHTLEEEYAKPYSGKPFQINGPPVQIPGPPVSIQRPNSENKF</sequence>
<evidence type="ECO:0000256" key="8">
    <source>
        <dbReference type="ARBA" id="ARBA00022801"/>
    </source>
</evidence>
<dbReference type="EMBL" id="AP014548">
    <property type="protein sequence ID" value="BAO55430.1"/>
    <property type="molecule type" value="Genomic_DNA"/>
</dbReference>
<evidence type="ECO:0000256" key="1">
    <source>
        <dbReference type="ARBA" id="ARBA00004167"/>
    </source>
</evidence>
<evidence type="ECO:0000313" key="18">
    <source>
        <dbReference type="Proteomes" id="UP000031760"/>
    </source>
</evidence>